<dbReference type="Pfam" id="PF24645">
    <property type="entry name" value="DUF7639"/>
    <property type="match status" value="1"/>
</dbReference>
<dbReference type="GeneID" id="82257035"/>
<reference evidence="3 4" key="1">
    <citation type="submission" date="2016-10" db="EMBL/GenBank/DDBJ databases">
        <authorList>
            <person name="de Groot N.N."/>
        </authorList>
    </citation>
    <scope>NUCLEOTIDE SEQUENCE [LARGE SCALE GENOMIC DNA]</scope>
    <source>
        <strain evidence="3 4">DSM 23048</strain>
    </source>
</reference>
<evidence type="ECO:0000259" key="2">
    <source>
        <dbReference type="Pfam" id="PF24645"/>
    </source>
</evidence>
<dbReference type="AlphaFoldDB" id="A0A1H6UQU4"/>
<dbReference type="InterPro" id="IPR056056">
    <property type="entry name" value="DUF7639"/>
</dbReference>
<evidence type="ECO:0000259" key="1">
    <source>
        <dbReference type="Pfam" id="PF24644"/>
    </source>
</evidence>
<evidence type="ECO:0000313" key="3">
    <source>
        <dbReference type="EMBL" id="SEI93084.1"/>
    </source>
</evidence>
<protein>
    <submittedName>
        <fullName evidence="3">Uncharacterized protein</fullName>
    </submittedName>
</protein>
<proteinExistence type="predicted"/>
<evidence type="ECO:0000313" key="4">
    <source>
        <dbReference type="Proteomes" id="UP000183077"/>
    </source>
</evidence>
<dbReference type="Pfam" id="PF24644">
    <property type="entry name" value="DUF7638"/>
    <property type="match status" value="2"/>
</dbReference>
<sequence length="313" mass="36172">MRRTLVYKTVTLNGIKTPGIIHNGGYHFTCFDVYENGRVNDWNFEDFEHFIKDVQSGWVVTSIPDGEEISCFHLGAWKISDSKWYFTPETYIDYIKSLVLELNPTWANIHTYQEKKVNGIIVGESGTGTVYKVDTENVDKFFPKKVVGEDRSLFYILDGCYYLVRLLLFKDKSILIHGCGEEKLLDLNSLEELIKNGIVCSTPPLGAKVIIENLGEFTIAEEGYSNDIEEIFAELEDDYRKLNGEKTLNELCLEVFEAYKANPSDELKEVLKEAYERVPEHLRMYLGDMDTKDGEIIDIIYGPEYWNQWNEDK</sequence>
<feature type="domain" description="DUF7638" evidence="1">
    <location>
        <begin position="140"/>
        <end position="245"/>
    </location>
</feature>
<dbReference type="EMBL" id="FNYS01000007">
    <property type="protein sequence ID" value="SEI93084.1"/>
    <property type="molecule type" value="Genomic_DNA"/>
</dbReference>
<feature type="domain" description="DUF7638" evidence="1">
    <location>
        <begin position="7"/>
        <end position="105"/>
    </location>
</feature>
<dbReference type="Proteomes" id="UP000183077">
    <property type="component" value="Unassembled WGS sequence"/>
</dbReference>
<gene>
    <name evidence="3" type="ORF">SAMN04488018_10750</name>
</gene>
<dbReference type="InterPro" id="IPR056055">
    <property type="entry name" value="DUF7638"/>
</dbReference>
<dbReference type="RefSeq" id="WP_074745921.1">
    <property type="nucleotide sequence ID" value="NZ_FNYS01000007.1"/>
</dbReference>
<accession>A0A1H6UQU4</accession>
<name>A0A1H6UQU4_9FLAO</name>
<organism evidence="3 4">
    <name type="scientific">Myroides marinus</name>
    <dbReference type="NCBI Taxonomy" id="703342"/>
    <lineage>
        <taxon>Bacteria</taxon>
        <taxon>Pseudomonadati</taxon>
        <taxon>Bacteroidota</taxon>
        <taxon>Flavobacteriia</taxon>
        <taxon>Flavobacteriales</taxon>
        <taxon>Flavobacteriaceae</taxon>
        <taxon>Myroides</taxon>
    </lineage>
</organism>
<feature type="domain" description="DUF7639" evidence="2">
    <location>
        <begin position="249"/>
        <end position="303"/>
    </location>
</feature>